<name>A0ABD6E956_9BILA</name>
<dbReference type="Proteomes" id="UP001608902">
    <property type="component" value="Unassembled WGS sequence"/>
</dbReference>
<protein>
    <submittedName>
        <fullName evidence="1">Uncharacterized protein</fullName>
    </submittedName>
</protein>
<reference evidence="1 2" key="1">
    <citation type="submission" date="2024-08" db="EMBL/GenBank/DDBJ databases">
        <title>Gnathostoma spinigerum genome.</title>
        <authorList>
            <person name="Gonzalez-Bertolin B."/>
            <person name="Monzon S."/>
            <person name="Zaballos A."/>
            <person name="Jimenez P."/>
            <person name="Dekumyoy P."/>
            <person name="Varona S."/>
            <person name="Cuesta I."/>
            <person name="Sumanam S."/>
            <person name="Adisakwattana P."/>
            <person name="Gasser R.B."/>
            <person name="Hernandez-Gonzalez A."/>
            <person name="Young N.D."/>
            <person name="Perteguer M.J."/>
        </authorList>
    </citation>
    <scope>NUCLEOTIDE SEQUENCE [LARGE SCALE GENOMIC DNA]</scope>
    <source>
        <strain evidence="1">AL3</strain>
        <tissue evidence="1">Liver</tissue>
    </source>
</reference>
<proteinExistence type="predicted"/>
<sequence>MAIQNNETVGYTLACGNRILQCYADLPHVAAFLLRVLLNEIGDRNVQFFIVSRDDWLFSLMIDHALHTERFERRHSRCLNDQVNWSAIFILNMGYNLF</sequence>
<comment type="caution">
    <text evidence="1">The sequence shown here is derived from an EMBL/GenBank/DDBJ whole genome shotgun (WGS) entry which is preliminary data.</text>
</comment>
<evidence type="ECO:0000313" key="2">
    <source>
        <dbReference type="Proteomes" id="UP001608902"/>
    </source>
</evidence>
<dbReference type="AlphaFoldDB" id="A0ABD6E956"/>
<evidence type="ECO:0000313" key="1">
    <source>
        <dbReference type="EMBL" id="MFH4974679.1"/>
    </source>
</evidence>
<organism evidence="1 2">
    <name type="scientific">Gnathostoma spinigerum</name>
    <dbReference type="NCBI Taxonomy" id="75299"/>
    <lineage>
        <taxon>Eukaryota</taxon>
        <taxon>Metazoa</taxon>
        <taxon>Ecdysozoa</taxon>
        <taxon>Nematoda</taxon>
        <taxon>Chromadorea</taxon>
        <taxon>Rhabditida</taxon>
        <taxon>Spirurina</taxon>
        <taxon>Gnathostomatomorpha</taxon>
        <taxon>Gnathostomatoidea</taxon>
        <taxon>Gnathostomatidae</taxon>
        <taxon>Gnathostoma</taxon>
    </lineage>
</organism>
<accession>A0ABD6E956</accession>
<dbReference type="EMBL" id="JBGFUD010000511">
    <property type="protein sequence ID" value="MFH4974679.1"/>
    <property type="molecule type" value="Genomic_DNA"/>
</dbReference>
<gene>
    <name evidence="1" type="ORF">AB6A40_001388</name>
</gene>
<keyword evidence="2" id="KW-1185">Reference proteome</keyword>